<name>A0ABV9WA29_9ACTN</name>
<evidence type="ECO:0000256" key="1">
    <source>
        <dbReference type="SAM" id="MobiDB-lite"/>
    </source>
</evidence>
<organism evidence="2 3">
    <name type="scientific">Dactylosporangium cerinum</name>
    <dbReference type="NCBI Taxonomy" id="1434730"/>
    <lineage>
        <taxon>Bacteria</taxon>
        <taxon>Bacillati</taxon>
        <taxon>Actinomycetota</taxon>
        <taxon>Actinomycetes</taxon>
        <taxon>Micromonosporales</taxon>
        <taxon>Micromonosporaceae</taxon>
        <taxon>Dactylosporangium</taxon>
    </lineage>
</organism>
<protein>
    <submittedName>
        <fullName evidence="2">Uncharacterized protein</fullName>
    </submittedName>
</protein>
<comment type="caution">
    <text evidence="2">The sequence shown here is derived from an EMBL/GenBank/DDBJ whole genome shotgun (WGS) entry which is preliminary data.</text>
</comment>
<proteinExistence type="predicted"/>
<evidence type="ECO:0000313" key="2">
    <source>
        <dbReference type="EMBL" id="MFC5004345.1"/>
    </source>
</evidence>
<keyword evidence="3" id="KW-1185">Reference proteome</keyword>
<accession>A0ABV9WA29</accession>
<dbReference type="EMBL" id="JBHSIU010000060">
    <property type="protein sequence ID" value="MFC5004345.1"/>
    <property type="molecule type" value="Genomic_DNA"/>
</dbReference>
<sequence>MIEAAHRLRGQPSDDFDHREPTPGAAQAGKEAGPDIDSVGPDAGHAAASPDCPQPEGSRGT</sequence>
<gene>
    <name evidence="2" type="ORF">ACFPIJ_41780</name>
</gene>
<reference evidence="3" key="1">
    <citation type="journal article" date="2019" name="Int. J. Syst. Evol. Microbiol.">
        <title>The Global Catalogue of Microorganisms (GCM) 10K type strain sequencing project: providing services to taxonomists for standard genome sequencing and annotation.</title>
        <authorList>
            <consortium name="The Broad Institute Genomics Platform"/>
            <consortium name="The Broad Institute Genome Sequencing Center for Infectious Disease"/>
            <person name="Wu L."/>
            <person name="Ma J."/>
        </authorList>
    </citation>
    <scope>NUCLEOTIDE SEQUENCE [LARGE SCALE GENOMIC DNA]</scope>
    <source>
        <strain evidence="3">CGMCC 4.7152</strain>
    </source>
</reference>
<dbReference type="RefSeq" id="WP_380124144.1">
    <property type="nucleotide sequence ID" value="NZ_JBHSIU010000060.1"/>
</dbReference>
<feature type="region of interest" description="Disordered" evidence="1">
    <location>
        <begin position="1"/>
        <end position="61"/>
    </location>
</feature>
<dbReference type="Proteomes" id="UP001595912">
    <property type="component" value="Unassembled WGS sequence"/>
</dbReference>
<evidence type="ECO:0000313" key="3">
    <source>
        <dbReference type="Proteomes" id="UP001595912"/>
    </source>
</evidence>